<dbReference type="GeneID" id="42052184"/>
<keyword evidence="2" id="KW-1185">Reference proteome</keyword>
<evidence type="ECO:0000313" key="2">
    <source>
        <dbReference type="Proteomes" id="UP000183971"/>
    </source>
</evidence>
<dbReference type="Proteomes" id="UP000183971">
    <property type="component" value="Unassembled WGS sequence"/>
</dbReference>
<accession>A0A1L7VTM8</accession>
<protein>
    <recommendedName>
        <fullName evidence="3">BTB domain-containing protein</fullName>
    </recommendedName>
</protein>
<organism evidence="1 2">
    <name type="scientific">Fusarium proliferatum (strain ET1)</name>
    <name type="common">Orchid endophyte fungus</name>
    <dbReference type="NCBI Taxonomy" id="1227346"/>
    <lineage>
        <taxon>Eukaryota</taxon>
        <taxon>Fungi</taxon>
        <taxon>Dikarya</taxon>
        <taxon>Ascomycota</taxon>
        <taxon>Pezizomycotina</taxon>
        <taxon>Sordariomycetes</taxon>
        <taxon>Hypocreomycetidae</taxon>
        <taxon>Hypocreales</taxon>
        <taxon>Nectriaceae</taxon>
        <taxon>Fusarium</taxon>
        <taxon>Fusarium fujikuroi species complex</taxon>
    </lineage>
</organism>
<evidence type="ECO:0008006" key="3">
    <source>
        <dbReference type="Google" id="ProtNLM"/>
    </source>
</evidence>
<comment type="caution">
    <text evidence="1">The sequence shown here is derived from an EMBL/GenBank/DDBJ whole genome shotgun (WGS) entry which is preliminary data.</text>
</comment>
<sequence>MANTTSAPIVEIVPDGDIILVVGSDRTKILVKSTLLRAASNPFSAMLRPNWKEGHDTRHYNGPFELPLPEDNATNDRIPQTLPASDILAIAVAADKYDCLLEEQRGFVRLQLADILTSGVNIGNCRGYCGRQARYTYAYIKKLDAEDL</sequence>
<reference evidence="2" key="1">
    <citation type="journal article" date="2016" name="Genome Biol. Evol.">
        <title>Comparative 'omics' of the Fusarium fujikuroi species complex highlights differences in genetic potential and metabolite synthesis.</title>
        <authorList>
            <person name="Niehaus E.-M."/>
            <person name="Muensterkoetter M."/>
            <person name="Proctor R.H."/>
            <person name="Brown D.W."/>
            <person name="Sharon A."/>
            <person name="Idan Y."/>
            <person name="Oren-Young L."/>
            <person name="Sieber C.M."/>
            <person name="Novak O."/>
            <person name="Pencik A."/>
            <person name="Tarkowska D."/>
            <person name="Hromadova K."/>
            <person name="Freeman S."/>
            <person name="Maymon M."/>
            <person name="Elazar M."/>
            <person name="Youssef S.A."/>
            <person name="El-Shabrawy E.S.M."/>
            <person name="Shalaby A.B.A."/>
            <person name="Houterman P."/>
            <person name="Brock N.L."/>
            <person name="Burkhardt I."/>
            <person name="Tsavkelova E.A."/>
            <person name="Dickschat J.S."/>
            <person name="Galuszka P."/>
            <person name="Gueldener U."/>
            <person name="Tudzynski B."/>
        </authorList>
    </citation>
    <scope>NUCLEOTIDE SEQUENCE [LARGE SCALE GENOMIC DNA]</scope>
    <source>
        <strain evidence="2">ET1</strain>
    </source>
</reference>
<dbReference type="AlphaFoldDB" id="A0A1L7VTM8"/>
<name>A0A1L7VTM8_FUSPR</name>
<dbReference type="VEuPathDB" id="FungiDB:FPRO_07305"/>
<dbReference type="EMBL" id="FJOF01000007">
    <property type="protein sequence ID" value="CZR43778.1"/>
    <property type="molecule type" value="Genomic_DNA"/>
</dbReference>
<dbReference type="RefSeq" id="XP_031084369.1">
    <property type="nucleotide sequence ID" value="XM_031218519.1"/>
</dbReference>
<gene>
    <name evidence="1" type="ORF">FPRO_07305</name>
</gene>
<evidence type="ECO:0000313" key="1">
    <source>
        <dbReference type="EMBL" id="CZR43778.1"/>
    </source>
</evidence>
<proteinExistence type="predicted"/>